<keyword evidence="2" id="KW-1185">Reference proteome</keyword>
<gene>
    <name evidence="1" type="ORF">Vau01_081110</name>
</gene>
<comment type="caution">
    <text evidence="1">The sequence shown here is derived from an EMBL/GenBank/DDBJ whole genome shotgun (WGS) entry which is preliminary data.</text>
</comment>
<organism evidence="1 2">
    <name type="scientific">Virgisporangium aurantiacum</name>
    <dbReference type="NCBI Taxonomy" id="175570"/>
    <lineage>
        <taxon>Bacteria</taxon>
        <taxon>Bacillati</taxon>
        <taxon>Actinomycetota</taxon>
        <taxon>Actinomycetes</taxon>
        <taxon>Micromonosporales</taxon>
        <taxon>Micromonosporaceae</taxon>
        <taxon>Virgisporangium</taxon>
    </lineage>
</organism>
<proteinExistence type="predicted"/>
<reference evidence="1" key="1">
    <citation type="submission" date="2021-01" db="EMBL/GenBank/DDBJ databases">
        <title>Whole genome shotgun sequence of Virgisporangium aurantiacum NBRC 16421.</title>
        <authorList>
            <person name="Komaki H."/>
            <person name="Tamura T."/>
        </authorList>
    </citation>
    <scope>NUCLEOTIDE SEQUENCE</scope>
    <source>
        <strain evidence="1">NBRC 16421</strain>
    </source>
</reference>
<accession>A0A8J4E393</accession>
<evidence type="ECO:0000313" key="1">
    <source>
        <dbReference type="EMBL" id="GIJ60595.1"/>
    </source>
</evidence>
<dbReference type="Proteomes" id="UP000612585">
    <property type="component" value="Unassembled WGS sequence"/>
</dbReference>
<name>A0A8J4E393_9ACTN</name>
<sequence length="196" mass="21269">MERMLVDTVLHSTAVTAGFEIGMLLRCARTGSGRHGRTVMEFSRQGAATRLTALLTGLSLDAHRDEYAAGGWHRYEVHRVMSTGLSDWPLSRAWAAAYERLCGSTGYQSTRQRQHRVELAEAAWRAAVLCGGTRRRGGPLAVRVSDPDLGLILVRAARVLDAPVSLRSVGGRHIVEVTTGRAEVTLRQLAAVPVAS</sequence>
<dbReference type="AlphaFoldDB" id="A0A8J4E393"/>
<dbReference type="EMBL" id="BOPG01000057">
    <property type="protein sequence ID" value="GIJ60595.1"/>
    <property type="molecule type" value="Genomic_DNA"/>
</dbReference>
<evidence type="ECO:0000313" key="2">
    <source>
        <dbReference type="Proteomes" id="UP000612585"/>
    </source>
</evidence>
<protein>
    <submittedName>
        <fullName evidence="1">Uncharacterized protein</fullName>
    </submittedName>
</protein>